<evidence type="ECO:0000313" key="10">
    <source>
        <dbReference type="Proteomes" id="UP000823891"/>
    </source>
</evidence>
<dbReference type="PANTHER" id="PTHR43227:SF11">
    <property type="entry name" value="BLL4140 PROTEIN"/>
    <property type="match status" value="1"/>
</dbReference>
<evidence type="ECO:0000256" key="2">
    <source>
        <dbReference type="ARBA" id="ARBA00022448"/>
    </source>
</evidence>
<keyword evidence="5 7" id="KW-1133">Transmembrane helix</keyword>
<feature type="transmembrane region" description="Helical" evidence="7">
    <location>
        <begin position="255"/>
        <end position="278"/>
    </location>
</feature>
<name>A0A9D2SN92_9FIRM</name>
<evidence type="ECO:0000313" key="9">
    <source>
        <dbReference type="EMBL" id="HJC22108.1"/>
    </source>
</evidence>
<dbReference type="CDD" id="cd06261">
    <property type="entry name" value="TM_PBP2"/>
    <property type="match status" value="1"/>
</dbReference>
<gene>
    <name evidence="9" type="ORF">H9761_00195</name>
</gene>
<dbReference type="InterPro" id="IPR035906">
    <property type="entry name" value="MetI-like_sf"/>
</dbReference>
<comment type="subcellular location">
    <subcellularLocation>
        <location evidence="1 7">Cell membrane</location>
        <topology evidence="1 7">Multi-pass membrane protein</topology>
    </subcellularLocation>
</comment>
<feature type="transmembrane region" description="Helical" evidence="7">
    <location>
        <begin position="192"/>
        <end position="212"/>
    </location>
</feature>
<sequence>MLFLPLLYLLIFCYAPMFGIQIAFKDFSYKKGIWGSEWIGLEHFIDFLGDRKFYQYLINTLRISVYAMVAGNIVPLFLALCLNIIKPGIFKRSVQMISYLPHFISVVVLCGILIQMLNPIVGLYGSLAKLLTGERPPDVLSIPSAYPHLHVWSGVWQNAGWNSIIYTAALANSDQQLHEAAQIDGASRLQRIWHIDIPTILPTFVILVIMNAGRLMSVGYEKVLLLQNSLILSYSETISTYVYKQAFASSRADFGYSTAVGLFDSAINIILLVLVNLLSKKVTETSLW</sequence>
<dbReference type="InterPro" id="IPR000515">
    <property type="entry name" value="MetI-like"/>
</dbReference>
<keyword evidence="2 7" id="KW-0813">Transport</keyword>
<proteinExistence type="inferred from homology"/>
<evidence type="ECO:0000256" key="5">
    <source>
        <dbReference type="ARBA" id="ARBA00022989"/>
    </source>
</evidence>
<dbReference type="Proteomes" id="UP000823891">
    <property type="component" value="Unassembled WGS sequence"/>
</dbReference>
<evidence type="ECO:0000256" key="4">
    <source>
        <dbReference type="ARBA" id="ARBA00022692"/>
    </source>
</evidence>
<feature type="domain" description="ABC transmembrane type-1" evidence="8">
    <location>
        <begin position="57"/>
        <end position="275"/>
    </location>
</feature>
<comment type="caution">
    <text evidence="9">The sequence shown here is derived from an EMBL/GenBank/DDBJ whole genome shotgun (WGS) entry which is preliminary data.</text>
</comment>
<dbReference type="GO" id="GO:0055085">
    <property type="term" value="P:transmembrane transport"/>
    <property type="evidence" value="ECO:0007669"/>
    <property type="project" value="InterPro"/>
</dbReference>
<dbReference type="Gene3D" id="1.10.3720.10">
    <property type="entry name" value="MetI-like"/>
    <property type="match status" value="1"/>
</dbReference>
<dbReference type="Pfam" id="PF00528">
    <property type="entry name" value="BPD_transp_1"/>
    <property type="match status" value="1"/>
</dbReference>
<evidence type="ECO:0000256" key="3">
    <source>
        <dbReference type="ARBA" id="ARBA00022475"/>
    </source>
</evidence>
<dbReference type="EMBL" id="DWWS01000002">
    <property type="protein sequence ID" value="HJC22108.1"/>
    <property type="molecule type" value="Genomic_DNA"/>
</dbReference>
<dbReference type="PROSITE" id="PS50928">
    <property type="entry name" value="ABC_TM1"/>
    <property type="match status" value="1"/>
</dbReference>
<feature type="transmembrane region" description="Helical" evidence="7">
    <location>
        <begin position="63"/>
        <end position="85"/>
    </location>
</feature>
<comment type="similarity">
    <text evidence="7">Belongs to the binding-protein-dependent transport system permease family.</text>
</comment>
<organism evidence="9 10">
    <name type="scientific">Candidatus Eisenbergiella merdavium</name>
    <dbReference type="NCBI Taxonomy" id="2838551"/>
    <lineage>
        <taxon>Bacteria</taxon>
        <taxon>Bacillati</taxon>
        <taxon>Bacillota</taxon>
        <taxon>Clostridia</taxon>
        <taxon>Lachnospirales</taxon>
        <taxon>Lachnospiraceae</taxon>
        <taxon>Eisenbergiella</taxon>
    </lineage>
</organism>
<reference evidence="9" key="2">
    <citation type="submission" date="2021-04" db="EMBL/GenBank/DDBJ databases">
        <authorList>
            <person name="Gilroy R."/>
        </authorList>
    </citation>
    <scope>NUCLEOTIDE SEQUENCE</scope>
    <source>
        <strain evidence="9">USAMLcec2-132</strain>
    </source>
</reference>
<dbReference type="GO" id="GO:0005886">
    <property type="term" value="C:plasma membrane"/>
    <property type="evidence" value="ECO:0007669"/>
    <property type="project" value="UniProtKB-SubCell"/>
</dbReference>
<keyword evidence="4 7" id="KW-0812">Transmembrane</keyword>
<protein>
    <submittedName>
        <fullName evidence="9">ABC transporter permease subunit</fullName>
    </submittedName>
</protein>
<evidence type="ECO:0000256" key="1">
    <source>
        <dbReference type="ARBA" id="ARBA00004651"/>
    </source>
</evidence>
<dbReference type="PANTHER" id="PTHR43227">
    <property type="entry name" value="BLL4140 PROTEIN"/>
    <property type="match status" value="1"/>
</dbReference>
<keyword evidence="3" id="KW-1003">Cell membrane</keyword>
<dbReference type="InterPro" id="IPR050809">
    <property type="entry name" value="UgpAE/MalFG_permease"/>
</dbReference>
<keyword evidence="6 7" id="KW-0472">Membrane</keyword>
<evidence type="ECO:0000256" key="7">
    <source>
        <dbReference type="RuleBase" id="RU363032"/>
    </source>
</evidence>
<evidence type="ECO:0000256" key="6">
    <source>
        <dbReference type="ARBA" id="ARBA00023136"/>
    </source>
</evidence>
<accession>A0A9D2SN92</accession>
<reference evidence="9" key="1">
    <citation type="journal article" date="2021" name="PeerJ">
        <title>Extensive microbial diversity within the chicken gut microbiome revealed by metagenomics and culture.</title>
        <authorList>
            <person name="Gilroy R."/>
            <person name="Ravi A."/>
            <person name="Getino M."/>
            <person name="Pursley I."/>
            <person name="Horton D.L."/>
            <person name="Alikhan N.F."/>
            <person name="Baker D."/>
            <person name="Gharbi K."/>
            <person name="Hall N."/>
            <person name="Watson M."/>
            <person name="Adriaenssens E.M."/>
            <person name="Foster-Nyarko E."/>
            <person name="Jarju S."/>
            <person name="Secka A."/>
            <person name="Antonio M."/>
            <person name="Oren A."/>
            <person name="Chaudhuri R.R."/>
            <person name="La Ragione R."/>
            <person name="Hildebrand F."/>
            <person name="Pallen M.J."/>
        </authorList>
    </citation>
    <scope>NUCLEOTIDE SEQUENCE</scope>
    <source>
        <strain evidence="9">USAMLcec2-132</strain>
    </source>
</reference>
<dbReference type="AlphaFoldDB" id="A0A9D2SN92"/>
<feature type="transmembrane region" description="Helical" evidence="7">
    <location>
        <begin position="97"/>
        <end position="117"/>
    </location>
</feature>
<evidence type="ECO:0000259" key="8">
    <source>
        <dbReference type="PROSITE" id="PS50928"/>
    </source>
</evidence>
<dbReference type="SUPFAM" id="SSF161098">
    <property type="entry name" value="MetI-like"/>
    <property type="match status" value="1"/>
</dbReference>